<comment type="caution">
    <text evidence="1">The sequence shown here is derived from an EMBL/GenBank/DDBJ whole genome shotgun (WGS) entry which is preliminary data.</text>
</comment>
<dbReference type="AlphaFoldDB" id="A0A6A2YDW1"/>
<gene>
    <name evidence="1" type="ORF">F3Y22_tig00111549pilonHSYRG00011</name>
</gene>
<evidence type="ECO:0000313" key="2">
    <source>
        <dbReference type="Proteomes" id="UP000436088"/>
    </source>
</evidence>
<sequence length="130" mass="15157">MTVTVDNNSSNDPVVKYLKQIVNLWDGSLLDAQFLHMRCVTHILNLVVKDGLKDVDDFIMKVRVVVKYVRSSPVRLQKFRSCVKEENINNKTLVCLDIETRWNSTYCMLKSTLVFRNAFKYMKTKCVPYS</sequence>
<dbReference type="Proteomes" id="UP000436088">
    <property type="component" value="Unassembled WGS sequence"/>
</dbReference>
<proteinExistence type="predicted"/>
<accession>A0A6A2YDW1</accession>
<evidence type="ECO:0000313" key="1">
    <source>
        <dbReference type="EMBL" id="KAE8677076.1"/>
    </source>
</evidence>
<dbReference type="EMBL" id="VEPZ02001366">
    <property type="protein sequence ID" value="KAE8677076.1"/>
    <property type="molecule type" value="Genomic_DNA"/>
</dbReference>
<evidence type="ECO:0008006" key="3">
    <source>
        <dbReference type="Google" id="ProtNLM"/>
    </source>
</evidence>
<dbReference type="PANTHER" id="PTHR46481:SF8">
    <property type="entry name" value="ZINC FINGER BED DOMAIN-CONTAINING PROTEIN RICESLEEPER 1-LIKE"/>
    <property type="match status" value="1"/>
</dbReference>
<protein>
    <recommendedName>
        <fullName evidence="3">HAT C-terminal dimerisation domain-containing protein</fullName>
    </recommendedName>
</protein>
<dbReference type="PANTHER" id="PTHR46481">
    <property type="entry name" value="ZINC FINGER BED DOMAIN-CONTAINING PROTEIN 4"/>
    <property type="match status" value="1"/>
</dbReference>
<name>A0A6A2YDW1_HIBSY</name>
<dbReference type="InterPro" id="IPR012337">
    <property type="entry name" value="RNaseH-like_sf"/>
</dbReference>
<dbReference type="SUPFAM" id="SSF53098">
    <property type="entry name" value="Ribonuclease H-like"/>
    <property type="match status" value="1"/>
</dbReference>
<keyword evidence="2" id="KW-1185">Reference proteome</keyword>
<organism evidence="1 2">
    <name type="scientific">Hibiscus syriacus</name>
    <name type="common">Rose of Sharon</name>
    <dbReference type="NCBI Taxonomy" id="106335"/>
    <lineage>
        <taxon>Eukaryota</taxon>
        <taxon>Viridiplantae</taxon>
        <taxon>Streptophyta</taxon>
        <taxon>Embryophyta</taxon>
        <taxon>Tracheophyta</taxon>
        <taxon>Spermatophyta</taxon>
        <taxon>Magnoliopsida</taxon>
        <taxon>eudicotyledons</taxon>
        <taxon>Gunneridae</taxon>
        <taxon>Pentapetalae</taxon>
        <taxon>rosids</taxon>
        <taxon>malvids</taxon>
        <taxon>Malvales</taxon>
        <taxon>Malvaceae</taxon>
        <taxon>Malvoideae</taxon>
        <taxon>Hibiscus</taxon>
    </lineage>
</organism>
<reference evidence="1" key="1">
    <citation type="submission" date="2019-09" db="EMBL/GenBank/DDBJ databases">
        <title>Draft genome information of white flower Hibiscus syriacus.</title>
        <authorList>
            <person name="Kim Y.-M."/>
        </authorList>
    </citation>
    <scope>NUCLEOTIDE SEQUENCE [LARGE SCALE GENOMIC DNA]</scope>
    <source>
        <strain evidence="1">YM2019G1</strain>
    </source>
</reference>
<dbReference type="InterPro" id="IPR052035">
    <property type="entry name" value="ZnF_BED_domain_contain"/>
</dbReference>